<dbReference type="InterPro" id="IPR045237">
    <property type="entry name" value="COPS7/eIF3m"/>
</dbReference>
<dbReference type="PANTHER" id="PTHR15350:SF2">
    <property type="entry name" value="EUKARYOTIC TRANSLATION INITIATION FACTOR 3 SUBUNIT M"/>
    <property type="match status" value="1"/>
</dbReference>
<dbReference type="InterPro" id="IPR000717">
    <property type="entry name" value="PCI_dom"/>
</dbReference>
<evidence type="ECO:0000313" key="4">
    <source>
        <dbReference type="EMBL" id="POY72941.1"/>
    </source>
</evidence>
<gene>
    <name evidence="4" type="ORF">BMF94_4017</name>
</gene>
<reference evidence="4 5" key="1">
    <citation type="journal article" date="2018" name="Front. Microbiol.">
        <title>Prospects for Fungal Bioremediation of Acidic Radioactive Waste Sites: Characterization and Genome Sequence of Rhodotorula taiwanensis MD1149.</title>
        <authorList>
            <person name="Tkavc R."/>
            <person name="Matrosova V.Y."/>
            <person name="Grichenko O.E."/>
            <person name="Gostincar C."/>
            <person name="Volpe R.P."/>
            <person name="Klimenkova P."/>
            <person name="Gaidamakova E.K."/>
            <person name="Zhou C.E."/>
            <person name="Stewart B.J."/>
            <person name="Lyman M.G."/>
            <person name="Malfatti S.A."/>
            <person name="Rubinfeld B."/>
            <person name="Courtot M."/>
            <person name="Singh J."/>
            <person name="Dalgard C.L."/>
            <person name="Hamilton T."/>
            <person name="Frey K.G."/>
            <person name="Gunde-Cimerman N."/>
            <person name="Dugan L."/>
            <person name="Daly M.J."/>
        </authorList>
    </citation>
    <scope>NUCLEOTIDE SEQUENCE [LARGE SCALE GENOMIC DNA]</scope>
    <source>
        <strain evidence="4 5">MD1149</strain>
    </source>
</reference>
<evidence type="ECO:0000256" key="1">
    <source>
        <dbReference type="ARBA" id="ARBA00008482"/>
    </source>
</evidence>
<dbReference type="Proteomes" id="UP000237144">
    <property type="component" value="Unassembled WGS sequence"/>
</dbReference>
<name>A0A2S5B894_9BASI</name>
<dbReference type="EMBL" id="PJQD01000044">
    <property type="protein sequence ID" value="POY72941.1"/>
    <property type="molecule type" value="Genomic_DNA"/>
</dbReference>
<dbReference type="AlphaFoldDB" id="A0A2S5B894"/>
<evidence type="ECO:0000313" key="5">
    <source>
        <dbReference type="Proteomes" id="UP000237144"/>
    </source>
</evidence>
<evidence type="ECO:0000256" key="2">
    <source>
        <dbReference type="SAM" id="MobiDB-lite"/>
    </source>
</evidence>
<comment type="similarity">
    <text evidence="1">Belongs to the CSN7/EIF3M family. CSN7 subfamily.</text>
</comment>
<organism evidence="4 5">
    <name type="scientific">Rhodotorula taiwanensis</name>
    <dbReference type="NCBI Taxonomy" id="741276"/>
    <lineage>
        <taxon>Eukaryota</taxon>
        <taxon>Fungi</taxon>
        <taxon>Dikarya</taxon>
        <taxon>Basidiomycota</taxon>
        <taxon>Pucciniomycotina</taxon>
        <taxon>Microbotryomycetes</taxon>
        <taxon>Sporidiobolales</taxon>
        <taxon>Sporidiobolaceae</taxon>
        <taxon>Rhodotorula</taxon>
    </lineage>
</organism>
<dbReference type="STRING" id="741276.A0A2S5B894"/>
<dbReference type="GO" id="GO:0002183">
    <property type="term" value="P:cytoplasmic translational initiation"/>
    <property type="evidence" value="ECO:0007669"/>
    <property type="project" value="TreeGrafter"/>
</dbReference>
<dbReference type="OrthoDB" id="10267031at2759"/>
<keyword evidence="5" id="KW-1185">Reference proteome</keyword>
<dbReference type="GO" id="GO:0005852">
    <property type="term" value="C:eukaryotic translation initiation factor 3 complex"/>
    <property type="evidence" value="ECO:0007669"/>
    <property type="project" value="TreeGrafter"/>
</dbReference>
<feature type="domain" description="PCI" evidence="3">
    <location>
        <begin position="406"/>
        <end position="510"/>
    </location>
</feature>
<evidence type="ECO:0000259" key="3">
    <source>
        <dbReference type="SMART" id="SM00088"/>
    </source>
</evidence>
<feature type="region of interest" description="Disordered" evidence="2">
    <location>
        <begin position="62"/>
        <end position="99"/>
    </location>
</feature>
<sequence>MTGQDAFKDEFTHSHGGQCYFVAVDPSFPLQVTDIARVVAQVAVQGDDAERSTYVDSLAQRANDALPPPTEPAHSDDADDDDSDETARASLAPPKDTADSLAAKRELVRDVVSQLAQAGRGAIQNLADRQLIGFTNLTLSLVLGLFADDADTSARDELVRSLVDAIAPAVESGPANPALSTRYSALATIFNALPLKAGPLRFHVLTTLVESAAQHDDIAIVRPALAENQLELYFKQAGDDVEVAADETTSRIVEALLKNAAGPKAADPVGTARLAREILLARLSAPSGAGAESSTRTKLGATLLALSFASNDVFDFTPFSRAANRFPAVHQSSSNDALGRTLELFTTETGAELDVAKLPSQADLDAAIAGSTLLPASSTSSSSSAAASSSSASPLSSSAAASPTRLDRAQLERKIKLVKLAQLCEDKVGGQVRYEEIQKQLGLKKASDDDDDDEGEEVETWVIDAIRASLLQGRLSQPTRSLFVTRAAPVAPGAFSTDKWTTVQQRLEGWKHALEKVTQTVEKSLNVTGPTAGGRRAGAEEVMANHHQHQQQQAIEV</sequence>
<dbReference type="PANTHER" id="PTHR15350">
    <property type="entry name" value="COP9 SIGNALOSOME COMPLEX SUBUNIT 7/DENDRITIC CELL PROTEIN GA17"/>
    <property type="match status" value="1"/>
</dbReference>
<protein>
    <recommendedName>
        <fullName evidence="3">PCI domain-containing protein</fullName>
    </recommendedName>
</protein>
<feature type="region of interest" description="Disordered" evidence="2">
    <location>
        <begin position="379"/>
        <end position="403"/>
    </location>
</feature>
<accession>A0A2S5B894</accession>
<dbReference type="Pfam" id="PF01399">
    <property type="entry name" value="PCI"/>
    <property type="match status" value="1"/>
</dbReference>
<proteinExistence type="inferred from homology"/>
<dbReference type="SMART" id="SM00088">
    <property type="entry name" value="PINT"/>
    <property type="match status" value="1"/>
</dbReference>
<comment type="caution">
    <text evidence="4">The sequence shown here is derived from an EMBL/GenBank/DDBJ whole genome shotgun (WGS) entry which is preliminary data.</text>
</comment>